<accession>A0A1I6RK76</accession>
<organism evidence="1 2">
    <name type="scientific">Halostagnicola kamekurae</name>
    <dbReference type="NCBI Taxonomy" id="619731"/>
    <lineage>
        <taxon>Archaea</taxon>
        <taxon>Methanobacteriati</taxon>
        <taxon>Methanobacteriota</taxon>
        <taxon>Stenosarchaea group</taxon>
        <taxon>Halobacteria</taxon>
        <taxon>Halobacteriales</taxon>
        <taxon>Natrialbaceae</taxon>
        <taxon>Halostagnicola</taxon>
    </lineage>
</organism>
<protein>
    <recommendedName>
        <fullName evidence="3">Halobacterial output domain-containing protein</fullName>
    </recommendedName>
</protein>
<dbReference type="AlphaFoldDB" id="A0A1I6RK76"/>
<reference evidence="2" key="1">
    <citation type="submission" date="2016-10" db="EMBL/GenBank/DDBJ databases">
        <authorList>
            <person name="Varghese N."/>
            <person name="Submissions S."/>
        </authorList>
    </citation>
    <scope>NUCLEOTIDE SEQUENCE [LARGE SCALE GENOMIC DNA]</scope>
    <source>
        <strain evidence="2">DSM 22427</strain>
    </source>
</reference>
<dbReference type="Proteomes" id="UP000199199">
    <property type="component" value="Unassembled WGS sequence"/>
</dbReference>
<keyword evidence="2" id="KW-1185">Reference proteome</keyword>
<evidence type="ECO:0008006" key="3">
    <source>
        <dbReference type="Google" id="ProtNLM"/>
    </source>
</evidence>
<dbReference type="EMBL" id="FOZS01000002">
    <property type="protein sequence ID" value="SFS65010.1"/>
    <property type="molecule type" value="Genomic_DNA"/>
</dbReference>
<dbReference type="OrthoDB" id="196205at2157"/>
<gene>
    <name evidence="1" type="ORF">SAMN04488556_1847</name>
</gene>
<evidence type="ECO:0000313" key="2">
    <source>
        <dbReference type="Proteomes" id="UP000199199"/>
    </source>
</evidence>
<name>A0A1I6RK76_9EURY</name>
<proteinExistence type="predicted"/>
<sequence>MTGSRRPLLVDIAATLERHGLPPDDYRLADEIDPEAVERVLGSDGPETEVRCSVRDVSLVITADGPRVSAA</sequence>
<evidence type="ECO:0000313" key="1">
    <source>
        <dbReference type="EMBL" id="SFS65010.1"/>
    </source>
</evidence>
<dbReference type="RefSeq" id="WP_092903919.1">
    <property type="nucleotide sequence ID" value="NZ_FOZS01000002.1"/>
</dbReference>